<dbReference type="PANTHER" id="PTHR42732">
    <property type="entry name" value="BETA-GALACTOSIDASE"/>
    <property type="match status" value="1"/>
</dbReference>
<sequence>MEQLFTVWGETLDKEHVLDEYPRPLMVRDSYLNLNGYWDYAFTQEFVCPKEFDGKILVPFSPEAALSGVNRQLMPDEYLWYHRTFSVDGHKTKRADESFSEEDPESGMGADLTEERLLLHFGAVDQACVVWVNGQRIGKHTGGYLPFEFEITEAVQAGENDLVVAVKDLSDTSYHSRGKQKLERGGMFYTAQSGIWQTVWLERVPEKYIKEVETLPEPDEEKVRIIVRSGAEYAVKIVLQKPKIHKELKKNVPDDPVEDMTGSRIADPVESTTETTIGTFYGKTNEWLEIPVQDVQMWTCDTPYLYDFTVEMEKDRVAGYFAMRKFTLEKDGQGFVRICLNYQVQYQNGVLDQGYWPDGLYTAPSDEAMIFDLEQMKKCGFNMVRKHLKIEPQRWYYHCDRLGLVVWQDMVNGGGKYKHWFVTYAATLMSWWKIRMRDIYSGLLARKEKEGRLEFVKEMKETVHRLKGHPSIAAWVIFNEGWGQFQTEDMTAILRKEDPDRLIDQASGWFDQGGGDFCSLHNYFFKLKIHPEKERASVLSEFGGYSYRIEGHSACGKLYGYGICRGKKALNRRYRKRMEQVKNLIDEGLCASVYTQWSDIEEEVNGVYTYDRKIRKID</sequence>
<reference evidence="5 6" key="1">
    <citation type="submission" date="2018-08" db="EMBL/GenBank/DDBJ databases">
        <title>A genome reference for cultivated species of the human gut microbiota.</title>
        <authorList>
            <person name="Zou Y."/>
            <person name="Xue W."/>
            <person name="Luo G."/>
        </authorList>
    </citation>
    <scope>NUCLEOTIDE SEQUENCE [LARGE SCALE GENOMIC DNA]</scope>
    <source>
        <strain evidence="5 6">AM09-9</strain>
    </source>
</reference>
<comment type="similarity">
    <text evidence="1">Belongs to the glycosyl hydrolase 2 family.</text>
</comment>
<name>A0A415CUN7_9FIRM</name>
<feature type="domain" description="Glycoside hydrolase family 2 immunoglobulin-like beta-sandwich" evidence="2">
    <location>
        <begin position="274"/>
        <end position="324"/>
    </location>
</feature>
<evidence type="ECO:0000313" key="5">
    <source>
        <dbReference type="EMBL" id="RHJ57520.1"/>
    </source>
</evidence>
<dbReference type="Pfam" id="PF02836">
    <property type="entry name" value="Glyco_hydro_2_C"/>
    <property type="match status" value="1"/>
</dbReference>
<dbReference type="PANTHER" id="PTHR42732:SF2">
    <property type="entry name" value="BETA-MANNOSIDASE"/>
    <property type="match status" value="1"/>
</dbReference>
<dbReference type="InterPro" id="IPR006104">
    <property type="entry name" value="Glyco_hydro_2_N"/>
</dbReference>
<dbReference type="InterPro" id="IPR017853">
    <property type="entry name" value="GH"/>
</dbReference>
<evidence type="ECO:0000259" key="3">
    <source>
        <dbReference type="Pfam" id="PF02836"/>
    </source>
</evidence>
<dbReference type="InterPro" id="IPR008979">
    <property type="entry name" value="Galactose-bd-like_sf"/>
</dbReference>
<dbReference type="Proteomes" id="UP000285832">
    <property type="component" value="Unassembled WGS sequence"/>
</dbReference>
<dbReference type="GO" id="GO:0004553">
    <property type="term" value="F:hydrolase activity, hydrolyzing O-glycosyl compounds"/>
    <property type="evidence" value="ECO:0007669"/>
    <property type="project" value="InterPro"/>
</dbReference>
<evidence type="ECO:0000259" key="2">
    <source>
        <dbReference type="Pfam" id="PF00703"/>
    </source>
</evidence>
<dbReference type="Gene3D" id="3.20.20.80">
    <property type="entry name" value="Glycosidases"/>
    <property type="match status" value="1"/>
</dbReference>
<dbReference type="GO" id="GO:0005975">
    <property type="term" value="P:carbohydrate metabolic process"/>
    <property type="evidence" value="ECO:0007669"/>
    <property type="project" value="InterPro"/>
</dbReference>
<evidence type="ECO:0000259" key="4">
    <source>
        <dbReference type="Pfam" id="PF02837"/>
    </source>
</evidence>
<evidence type="ECO:0000313" key="6">
    <source>
        <dbReference type="Proteomes" id="UP000285832"/>
    </source>
</evidence>
<dbReference type="InterPro" id="IPR006102">
    <property type="entry name" value="Ig-like_GH2"/>
</dbReference>
<dbReference type="Gene3D" id="2.60.120.260">
    <property type="entry name" value="Galactose-binding domain-like"/>
    <property type="match status" value="1"/>
</dbReference>
<dbReference type="InterPro" id="IPR036156">
    <property type="entry name" value="Beta-gal/glucu_dom_sf"/>
</dbReference>
<organism evidence="5 6">
    <name type="scientific">[Ruminococcus] lactaris</name>
    <dbReference type="NCBI Taxonomy" id="46228"/>
    <lineage>
        <taxon>Bacteria</taxon>
        <taxon>Bacillati</taxon>
        <taxon>Bacillota</taxon>
        <taxon>Clostridia</taxon>
        <taxon>Lachnospirales</taxon>
        <taxon>Lachnospiraceae</taxon>
        <taxon>Mediterraneibacter</taxon>
    </lineage>
</organism>
<dbReference type="SUPFAM" id="SSF49785">
    <property type="entry name" value="Galactose-binding domain-like"/>
    <property type="match status" value="1"/>
</dbReference>
<evidence type="ECO:0000256" key="1">
    <source>
        <dbReference type="ARBA" id="ARBA00007401"/>
    </source>
</evidence>
<protein>
    <submittedName>
        <fullName evidence="5">Glycoside hydrolase family 2</fullName>
    </submittedName>
</protein>
<dbReference type="InterPro" id="IPR006103">
    <property type="entry name" value="Glyco_hydro_2_cat"/>
</dbReference>
<gene>
    <name evidence="5" type="ORF">DW116_12580</name>
</gene>
<proteinExistence type="inferred from homology"/>
<dbReference type="SUPFAM" id="SSF51445">
    <property type="entry name" value="(Trans)glycosidases"/>
    <property type="match status" value="1"/>
</dbReference>
<dbReference type="SUPFAM" id="SSF49303">
    <property type="entry name" value="beta-Galactosidase/glucuronidase domain"/>
    <property type="match status" value="1"/>
</dbReference>
<dbReference type="RefSeq" id="WP_118279414.1">
    <property type="nucleotide sequence ID" value="NZ_CAUFBW010000041.1"/>
</dbReference>
<dbReference type="AlphaFoldDB" id="A0A415CUN7"/>
<dbReference type="EMBL" id="QRMI01000045">
    <property type="protein sequence ID" value="RHJ57520.1"/>
    <property type="molecule type" value="Genomic_DNA"/>
</dbReference>
<comment type="caution">
    <text evidence="5">The sequence shown here is derived from an EMBL/GenBank/DDBJ whole genome shotgun (WGS) entry which is preliminary data.</text>
</comment>
<feature type="domain" description="Glycoside hydrolase family 2 catalytic" evidence="3">
    <location>
        <begin position="367"/>
        <end position="508"/>
    </location>
</feature>
<dbReference type="InterPro" id="IPR051913">
    <property type="entry name" value="GH2_Domain-Containing"/>
</dbReference>
<accession>A0A415CUN7</accession>
<keyword evidence="5" id="KW-0378">Hydrolase</keyword>
<dbReference type="Pfam" id="PF00703">
    <property type="entry name" value="Glyco_hydro_2"/>
    <property type="match status" value="1"/>
</dbReference>
<feature type="domain" description="Glycosyl hydrolases family 2 sugar binding" evidence="4">
    <location>
        <begin position="114"/>
        <end position="204"/>
    </location>
</feature>
<dbReference type="Pfam" id="PF02837">
    <property type="entry name" value="Glyco_hydro_2_N"/>
    <property type="match status" value="1"/>
</dbReference>